<protein>
    <submittedName>
        <fullName evidence="1">Uncharacterized protein</fullName>
    </submittedName>
</protein>
<reference evidence="1 2" key="1">
    <citation type="submission" date="2018-04" db="EMBL/GenBank/DDBJ databases">
        <authorList>
            <person name="Vogel A."/>
        </authorList>
    </citation>
    <scope>NUCLEOTIDE SEQUENCE [LARGE SCALE GENOMIC DNA]</scope>
</reference>
<proteinExistence type="predicted"/>
<gene>
    <name evidence="1" type="ORF">CCAM_LOCUS31935</name>
</gene>
<dbReference type="AlphaFoldDB" id="A0A484MNV7"/>
<keyword evidence="2" id="KW-1185">Reference proteome</keyword>
<sequence length="69" mass="7583">MLRLREISLPGNLLDFVLWSGSGLQDMGEGRGGTQQAISNHLKLHPSISGLFKRDLQSRKLHPSIGGLF</sequence>
<organism evidence="1 2">
    <name type="scientific">Cuscuta campestris</name>
    <dbReference type="NCBI Taxonomy" id="132261"/>
    <lineage>
        <taxon>Eukaryota</taxon>
        <taxon>Viridiplantae</taxon>
        <taxon>Streptophyta</taxon>
        <taxon>Embryophyta</taxon>
        <taxon>Tracheophyta</taxon>
        <taxon>Spermatophyta</taxon>
        <taxon>Magnoliopsida</taxon>
        <taxon>eudicotyledons</taxon>
        <taxon>Gunneridae</taxon>
        <taxon>Pentapetalae</taxon>
        <taxon>asterids</taxon>
        <taxon>lamiids</taxon>
        <taxon>Solanales</taxon>
        <taxon>Convolvulaceae</taxon>
        <taxon>Cuscuteae</taxon>
        <taxon>Cuscuta</taxon>
        <taxon>Cuscuta subgen. Grammica</taxon>
        <taxon>Cuscuta sect. Cleistogrammica</taxon>
    </lineage>
</organism>
<evidence type="ECO:0000313" key="2">
    <source>
        <dbReference type="Proteomes" id="UP000595140"/>
    </source>
</evidence>
<accession>A0A484MNV7</accession>
<evidence type="ECO:0000313" key="1">
    <source>
        <dbReference type="EMBL" id="VFQ90159.1"/>
    </source>
</evidence>
<dbReference type="EMBL" id="OOIL02004032">
    <property type="protein sequence ID" value="VFQ90159.1"/>
    <property type="molecule type" value="Genomic_DNA"/>
</dbReference>
<dbReference type="Proteomes" id="UP000595140">
    <property type="component" value="Unassembled WGS sequence"/>
</dbReference>
<name>A0A484MNV7_9ASTE</name>